<evidence type="ECO:0000313" key="3">
    <source>
        <dbReference type="Proteomes" id="UP000002945"/>
    </source>
</evidence>
<dbReference type="eggNOG" id="ENOG502ZCGS">
    <property type="taxonomic scope" value="Bacteria"/>
</dbReference>
<accession>A9E693</accession>
<keyword evidence="3" id="KW-1185">Reference proteome</keyword>
<proteinExistence type="predicted"/>
<reference evidence="2 3" key="1">
    <citation type="journal article" date="2011" name="J. Bacteriol.">
        <title>Genome sequence of the algicidal bacterium Kordia algicida OT-1.</title>
        <authorList>
            <person name="Lee H.S."/>
            <person name="Kang S.G."/>
            <person name="Kwon K.K."/>
            <person name="Lee J.H."/>
            <person name="Kim S.J."/>
        </authorList>
    </citation>
    <scope>NUCLEOTIDE SEQUENCE [LARGE SCALE GENOMIC DNA]</scope>
    <source>
        <strain evidence="2 3">OT-1</strain>
    </source>
</reference>
<sequence length="316" mass="36456">MFQLYKSRDFGLYFKDTFGFLKMHGKHFFKNYLTVNGIFILILVVLMYLFYSWYEGFILEAVREKNNFDAILNYVDENIETVLTAFSLFTIVGIVVSMLNYAFVPIYFKLYEKHRGADFGSKEIFEELRANLGKLFKYFLASIVVSLIAIPVVSIVCIIMAITIIGAFFLVFPIGLLIFYYQSALMEYLKSDKGVFECYNYSWKLCFEKFMPVLGAIGIFFILASIFQSALPILEFIIKLVNGLATLEDAGTINDLEKWSFLFIVIFTIKILTYFFNLLISAIIQINHGIIYYGLKDERENINTISTIDEIGSDSN</sequence>
<comment type="caution">
    <text evidence="2">The sequence shown here is derived from an EMBL/GenBank/DDBJ whole genome shotgun (WGS) entry which is preliminary data.</text>
</comment>
<feature type="transmembrane region" description="Helical" evidence="1">
    <location>
        <begin position="138"/>
        <end position="162"/>
    </location>
</feature>
<dbReference type="RefSeq" id="WP_007092897.1">
    <property type="nucleotide sequence ID" value="NZ_CP142125.1"/>
</dbReference>
<dbReference type="STRING" id="391587.KAOT1_01609"/>
<dbReference type="HOGENOM" id="CLU_884915_0_0_10"/>
<keyword evidence="1" id="KW-0472">Membrane</keyword>
<name>A9E693_9FLAO</name>
<feature type="transmembrane region" description="Helical" evidence="1">
    <location>
        <begin position="210"/>
        <end position="238"/>
    </location>
</feature>
<dbReference type="Proteomes" id="UP000002945">
    <property type="component" value="Unassembled WGS sequence"/>
</dbReference>
<feature type="transmembrane region" description="Helical" evidence="1">
    <location>
        <begin position="32"/>
        <end position="54"/>
    </location>
</feature>
<evidence type="ECO:0000313" key="2">
    <source>
        <dbReference type="EMBL" id="EDP94991.1"/>
    </source>
</evidence>
<dbReference type="AlphaFoldDB" id="A9E693"/>
<feature type="transmembrane region" description="Helical" evidence="1">
    <location>
        <begin position="168"/>
        <end position="189"/>
    </location>
</feature>
<dbReference type="EMBL" id="ABIB01000011">
    <property type="protein sequence ID" value="EDP94991.1"/>
    <property type="molecule type" value="Genomic_DNA"/>
</dbReference>
<organism evidence="2 3">
    <name type="scientific">Kordia algicida OT-1</name>
    <dbReference type="NCBI Taxonomy" id="391587"/>
    <lineage>
        <taxon>Bacteria</taxon>
        <taxon>Pseudomonadati</taxon>
        <taxon>Bacteroidota</taxon>
        <taxon>Flavobacteriia</taxon>
        <taxon>Flavobacteriales</taxon>
        <taxon>Flavobacteriaceae</taxon>
        <taxon>Kordia</taxon>
    </lineage>
</organism>
<keyword evidence="1" id="KW-1133">Transmembrane helix</keyword>
<feature type="transmembrane region" description="Helical" evidence="1">
    <location>
        <begin position="82"/>
        <end position="108"/>
    </location>
</feature>
<keyword evidence="1" id="KW-0812">Transmembrane</keyword>
<gene>
    <name evidence="2" type="ORF">KAOT1_01609</name>
</gene>
<protein>
    <submittedName>
        <fullName evidence="2">Uncharacterized protein</fullName>
    </submittedName>
</protein>
<evidence type="ECO:0000256" key="1">
    <source>
        <dbReference type="SAM" id="Phobius"/>
    </source>
</evidence>
<dbReference type="OrthoDB" id="1149172at2"/>
<feature type="transmembrane region" description="Helical" evidence="1">
    <location>
        <begin position="258"/>
        <end position="280"/>
    </location>
</feature>